<dbReference type="AlphaFoldDB" id="A0A6L2KTQ0"/>
<organism evidence="2">
    <name type="scientific">Tanacetum cinerariifolium</name>
    <name type="common">Dalmatian daisy</name>
    <name type="synonym">Chrysanthemum cinerariifolium</name>
    <dbReference type="NCBI Taxonomy" id="118510"/>
    <lineage>
        <taxon>Eukaryota</taxon>
        <taxon>Viridiplantae</taxon>
        <taxon>Streptophyta</taxon>
        <taxon>Embryophyta</taxon>
        <taxon>Tracheophyta</taxon>
        <taxon>Spermatophyta</taxon>
        <taxon>Magnoliopsida</taxon>
        <taxon>eudicotyledons</taxon>
        <taxon>Gunneridae</taxon>
        <taxon>Pentapetalae</taxon>
        <taxon>asterids</taxon>
        <taxon>campanulids</taxon>
        <taxon>Asterales</taxon>
        <taxon>Asteraceae</taxon>
        <taxon>Asteroideae</taxon>
        <taxon>Anthemideae</taxon>
        <taxon>Anthemidinae</taxon>
        <taxon>Tanacetum</taxon>
    </lineage>
</organism>
<name>A0A6L2KTQ0_TANCI</name>
<evidence type="ECO:0000313" key="2">
    <source>
        <dbReference type="EMBL" id="GEU52818.1"/>
    </source>
</evidence>
<dbReference type="EMBL" id="BKCJ010003075">
    <property type="protein sequence ID" value="GEU52818.1"/>
    <property type="molecule type" value="Genomic_DNA"/>
</dbReference>
<protein>
    <submittedName>
        <fullName evidence="2">Uncharacterized protein</fullName>
    </submittedName>
</protein>
<dbReference type="EMBL" id="BKCJ010002766">
    <property type="protein sequence ID" value="GEU50784.1"/>
    <property type="molecule type" value="Genomic_DNA"/>
</dbReference>
<comment type="caution">
    <text evidence="2">The sequence shown here is derived from an EMBL/GenBank/DDBJ whole genome shotgun (WGS) entry which is preliminary data.</text>
</comment>
<accession>A0A6L2KTQ0</accession>
<proteinExistence type="predicted"/>
<sequence length="105" mass="11982">MLLEMKDEAEGNLNEEENDFMFDNHYRDDSLEELNASVIMMEVKAKNGLMNRFVRPCTDPIHLLIVEAVSISISDDDHIDSSIIFDDPYVDNNGGIDEHDLNAHD</sequence>
<gene>
    <name evidence="1" type="ORF">Tci_022762</name>
    <name evidence="2" type="ORF">Tci_024796</name>
</gene>
<evidence type="ECO:0000313" key="1">
    <source>
        <dbReference type="EMBL" id="GEU50784.1"/>
    </source>
</evidence>
<reference evidence="2" key="1">
    <citation type="journal article" date="2019" name="Sci. Rep.">
        <title>Draft genome of Tanacetum cinerariifolium, the natural source of mosquito coil.</title>
        <authorList>
            <person name="Yamashiro T."/>
            <person name="Shiraishi A."/>
            <person name="Satake H."/>
            <person name="Nakayama K."/>
        </authorList>
    </citation>
    <scope>NUCLEOTIDE SEQUENCE</scope>
</reference>